<proteinExistence type="predicted"/>
<keyword evidence="3" id="KW-1185">Reference proteome</keyword>
<evidence type="ECO:0000313" key="3">
    <source>
        <dbReference type="Proteomes" id="UP000265515"/>
    </source>
</evidence>
<dbReference type="Proteomes" id="UP000265515">
    <property type="component" value="Unassembled WGS sequence"/>
</dbReference>
<reference evidence="2 3" key="1">
    <citation type="journal article" date="2018" name="Cell">
        <title>The Chara Genome: Secondary Complexity and Implications for Plant Terrestrialization.</title>
        <authorList>
            <person name="Nishiyama T."/>
            <person name="Sakayama H."/>
            <person name="Vries J.D."/>
            <person name="Buschmann H."/>
            <person name="Saint-Marcoux D."/>
            <person name="Ullrich K.K."/>
            <person name="Haas F.B."/>
            <person name="Vanderstraeten L."/>
            <person name="Becker D."/>
            <person name="Lang D."/>
            <person name="Vosolsobe S."/>
            <person name="Rombauts S."/>
            <person name="Wilhelmsson P.K.I."/>
            <person name="Janitza P."/>
            <person name="Kern R."/>
            <person name="Heyl A."/>
            <person name="Rumpler F."/>
            <person name="Villalobos L.I.A.C."/>
            <person name="Clay J.M."/>
            <person name="Skokan R."/>
            <person name="Toyoda A."/>
            <person name="Suzuki Y."/>
            <person name="Kagoshima H."/>
            <person name="Schijlen E."/>
            <person name="Tajeshwar N."/>
            <person name="Catarino B."/>
            <person name="Hetherington A.J."/>
            <person name="Saltykova A."/>
            <person name="Bonnot C."/>
            <person name="Breuninger H."/>
            <person name="Symeonidi A."/>
            <person name="Radhakrishnan G.V."/>
            <person name="Van Nieuwerburgh F."/>
            <person name="Deforce D."/>
            <person name="Chang C."/>
            <person name="Karol K.G."/>
            <person name="Hedrich R."/>
            <person name="Ulvskov P."/>
            <person name="Glockner G."/>
            <person name="Delwiche C.F."/>
            <person name="Petrasek J."/>
            <person name="Van de Peer Y."/>
            <person name="Friml J."/>
            <person name="Beilby M."/>
            <person name="Dolan L."/>
            <person name="Kohara Y."/>
            <person name="Sugano S."/>
            <person name="Fujiyama A."/>
            <person name="Delaux P.-M."/>
            <person name="Quint M."/>
            <person name="TheiBen G."/>
            <person name="Hagemann M."/>
            <person name="Harholt J."/>
            <person name="Dunand C."/>
            <person name="Zachgo S."/>
            <person name="Langdale J."/>
            <person name="Maumus F."/>
            <person name="Straeten D.V.D."/>
            <person name="Gould S.B."/>
            <person name="Rensing S.A."/>
        </authorList>
    </citation>
    <scope>NUCLEOTIDE SEQUENCE [LARGE SCALE GENOMIC DNA]</scope>
    <source>
        <strain evidence="2 3">S276</strain>
    </source>
</reference>
<organism evidence="2 3">
    <name type="scientific">Chara braunii</name>
    <name type="common">Braun's stonewort</name>
    <dbReference type="NCBI Taxonomy" id="69332"/>
    <lineage>
        <taxon>Eukaryota</taxon>
        <taxon>Viridiplantae</taxon>
        <taxon>Streptophyta</taxon>
        <taxon>Charophyceae</taxon>
        <taxon>Charales</taxon>
        <taxon>Characeae</taxon>
        <taxon>Chara</taxon>
    </lineage>
</organism>
<protein>
    <submittedName>
        <fullName evidence="2">Uncharacterized protein</fullName>
    </submittedName>
</protein>
<evidence type="ECO:0000313" key="2">
    <source>
        <dbReference type="EMBL" id="GBG70540.1"/>
    </source>
</evidence>
<sequence length="211" mass="23336">MLPELAAGNQSTSLVYDNLCKLSRASAKFQKPARKPESADEVVAQNEDKDEEAAGKQEGEDNQEEGKDIVEQLCKQGLKGRWEEEGNRKTEGELEAVDQGLRGTVQTEGKSGGWQRSNTASATQGLGGCLNLFQGSNFVKRERFMGGDGCRAAQEKADEPSPRSAEIERVQAQLWREQAAREERRRELEFLEQKGANVAMPIQLWSACLCC</sequence>
<feature type="compositionally biased region" description="Basic and acidic residues" evidence="1">
    <location>
        <begin position="52"/>
        <end position="70"/>
    </location>
</feature>
<dbReference type="EMBL" id="BFEA01000132">
    <property type="protein sequence ID" value="GBG70540.1"/>
    <property type="molecule type" value="Genomic_DNA"/>
</dbReference>
<dbReference type="Gramene" id="GBG70540">
    <property type="protein sequence ID" value="GBG70540"/>
    <property type="gene ID" value="CBR_g6668"/>
</dbReference>
<name>A0A388KKF5_CHABU</name>
<evidence type="ECO:0000256" key="1">
    <source>
        <dbReference type="SAM" id="MobiDB-lite"/>
    </source>
</evidence>
<feature type="region of interest" description="Disordered" evidence="1">
    <location>
        <begin position="26"/>
        <end position="72"/>
    </location>
</feature>
<accession>A0A388KKF5</accession>
<gene>
    <name evidence="2" type="ORF">CBR_g6668</name>
</gene>
<dbReference type="AlphaFoldDB" id="A0A388KKF5"/>
<comment type="caution">
    <text evidence="2">The sequence shown here is derived from an EMBL/GenBank/DDBJ whole genome shotgun (WGS) entry which is preliminary data.</text>
</comment>